<dbReference type="InterPro" id="IPR036259">
    <property type="entry name" value="MFS_trans_sf"/>
</dbReference>
<keyword evidence="10" id="KW-1185">Reference proteome</keyword>
<reference evidence="9 10" key="1">
    <citation type="journal article" date="2024" name="BMC Genomics">
        <title>Genome assembly of redclaw crayfish (Cherax quadricarinatus) provides insights into its immune adaptation and hypoxia tolerance.</title>
        <authorList>
            <person name="Liu Z."/>
            <person name="Zheng J."/>
            <person name="Li H."/>
            <person name="Fang K."/>
            <person name="Wang S."/>
            <person name="He J."/>
            <person name="Zhou D."/>
            <person name="Weng S."/>
            <person name="Chi M."/>
            <person name="Gu Z."/>
            <person name="He J."/>
            <person name="Li F."/>
            <person name="Wang M."/>
        </authorList>
    </citation>
    <scope>NUCLEOTIDE SEQUENCE [LARGE SCALE GENOMIC DNA]</scope>
    <source>
        <strain evidence="9">ZL_2023a</strain>
    </source>
</reference>
<dbReference type="SUPFAM" id="SSF103473">
    <property type="entry name" value="MFS general substrate transporter"/>
    <property type="match status" value="1"/>
</dbReference>
<feature type="region of interest" description="Disordered" evidence="6">
    <location>
        <begin position="207"/>
        <end position="228"/>
    </location>
</feature>
<sequence>MPSNKVTKDFKSLLKNAEVLTYLLVMMITGAFFGLLDLFLFWLLQDLGASKVLMGITVTVGTAAGIPILVASKHIISTLGHANTLILGLAFYVVRMIGYSYIQDPWWCLPFEALECFTVSLMDTASVSYGDTLATPSTIATLQGMYGGLHYGIGRALGSLIGGNLIKVVGIRNTFRGAAGVSAVACILYFFINYNCFRKQQQERRQKAISEKTNKATVTEEKKHTEDK</sequence>
<evidence type="ECO:0000256" key="1">
    <source>
        <dbReference type="ARBA" id="ARBA00004141"/>
    </source>
</evidence>
<name>A0AAW0W391_CHEQU</name>
<evidence type="ECO:0000259" key="8">
    <source>
        <dbReference type="Pfam" id="PF12832"/>
    </source>
</evidence>
<dbReference type="PANTHER" id="PTHR16172">
    <property type="entry name" value="MAJOR FACILITATOR SUPERFAMILY DOMAIN-CONTAINING PROTEIN 6-LIKE"/>
    <property type="match status" value="1"/>
</dbReference>
<comment type="subcellular location">
    <subcellularLocation>
        <location evidence="1">Membrane</location>
        <topology evidence="1">Multi-pass membrane protein</topology>
    </subcellularLocation>
</comment>
<feature type="non-terminal residue" evidence="9">
    <location>
        <position position="228"/>
    </location>
</feature>
<evidence type="ECO:0000256" key="4">
    <source>
        <dbReference type="ARBA" id="ARBA00022989"/>
    </source>
</evidence>
<evidence type="ECO:0000256" key="5">
    <source>
        <dbReference type="ARBA" id="ARBA00023136"/>
    </source>
</evidence>
<evidence type="ECO:0000313" key="9">
    <source>
        <dbReference type="EMBL" id="KAK8724048.1"/>
    </source>
</evidence>
<gene>
    <name evidence="9" type="ORF">OTU49_011417</name>
</gene>
<dbReference type="InterPro" id="IPR051717">
    <property type="entry name" value="MFS_MFSD6"/>
</dbReference>
<proteinExistence type="inferred from homology"/>
<dbReference type="Gene3D" id="1.20.1250.20">
    <property type="entry name" value="MFS general substrate transporter like domains"/>
    <property type="match status" value="1"/>
</dbReference>
<comment type="caution">
    <text evidence="9">The sequence shown here is derived from an EMBL/GenBank/DDBJ whole genome shotgun (WGS) entry which is preliminary data.</text>
</comment>
<evidence type="ECO:0000256" key="2">
    <source>
        <dbReference type="ARBA" id="ARBA00005241"/>
    </source>
</evidence>
<dbReference type="EMBL" id="JARKIK010000087">
    <property type="protein sequence ID" value="KAK8724048.1"/>
    <property type="molecule type" value="Genomic_DNA"/>
</dbReference>
<keyword evidence="3 7" id="KW-0812">Transmembrane</keyword>
<dbReference type="Pfam" id="PF12832">
    <property type="entry name" value="MFS_1_like"/>
    <property type="match status" value="1"/>
</dbReference>
<evidence type="ECO:0000256" key="3">
    <source>
        <dbReference type="ARBA" id="ARBA00022692"/>
    </source>
</evidence>
<keyword evidence="5 7" id="KW-0472">Membrane</keyword>
<feature type="transmembrane region" description="Helical" evidence="7">
    <location>
        <begin position="177"/>
        <end position="197"/>
    </location>
</feature>
<protein>
    <recommendedName>
        <fullName evidence="8">Major facilitator superfamily associated domain-containing protein</fullName>
    </recommendedName>
</protein>
<organism evidence="9 10">
    <name type="scientific">Cherax quadricarinatus</name>
    <name type="common">Australian red claw crayfish</name>
    <dbReference type="NCBI Taxonomy" id="27406"/>
    <lineage>
        <taxon>Eukaryota</taxon>
        <taxon>Metazoa</taxon>
        <taxon>Ecdysozoa</taxon>
        <taxon>Arthropoda</taxon>
        <taxon>Crustacea</taxon>
        <taxon>Multicrustacea</taxon>
        <taxon>Malacostraca</taxon>
        <taxon>Eumalacostraca</taxon>
        <taxon>Eucarida</taxon>
        <taxon>Decapoda</taxon>
        <taxon>Pleocyemata</taxon>
        <taxon>Astacidea</taxon>
        <taxon>Parastacoidea</taxon>
        <taxon>Parastacidae</taxon>
        <taxon>Cherax</taxon>
    </lineage>
</organism>
<keyword evidence="4 7" id="KW-1133">Transmembrane helix</keyword>
<feature type="transmembrane region" description="Helical" evidence="7">
    <location>
        <begin position="82"/>
        <end position="102"/>
    </location>
</feature>
<dbReference type="AlphaFoldDB" id="A0AAW0W391"/>
<dbReference type="PANTHER" id="PTHR16172:SF35">
    <property type="entry name" value="MAJOR FACILITATOR SUPERFAMILY (MFS) PROFILE DOMAIN-CONTAINING PROTEIN"/>
    <property type="match status" value="1"/>
</dbReference>
<accession>A0AAW0W391</accession>
<feature type="transmembrane region" description="Helical" evidence="7">
    <location>
        <begin position="50"/>
        <end position="70"/>
    </location>
</feature>
<dbReference type="InterPro" id="IPR024989">
    <property type="entry name" value="MFS_assoc_dom"/>
</dbReference>
<evidence type="ECO:0000313" key="10">
    <source>
        <dbReference type="Proteomes" id="UP001445076"/>
    </source>
</evidence>
<evidence type="ECO:0000256" key="7">
    <source>
        <dbReference type="SAM" id="Phobius"/>
    </source>
</evidence>
<dbReference type="Proteomes" id="UP001445076">
    <property type="component" value="Unassembled WGS sequence"/>
</dbReference>
<feature type="domain" description="Major facilitator superfamily associated" evidence="8">
    <location>
        <begin position="4"/>
        <end position="176"/>
    </location>
</feature>
<dbReference type="GO" id="GO:0016020">
    <property type="term" value="C:membrane"/>
    <property type="evidence" value="ECO:0007669"/>
    <property type="project" value="UniProtKB-SubCell"/>
</dbReference>
<evidence type="ECO:0000256" key="6">
    <source>
        <dbReference type="SAM" id="MobiDB-lite"/>
    </source>
</evidence>
<comment type="similarity">
    <text evidence="2">Belongs to the major facilitator superfamily. MFSD6 family.</text>
</comment>
<feature type="transmembrane region" description="Helical" evidence="7">
    <location>
        <begin position="20"/>
        <end position="44"/>
    </location>
</feature>